<dbReference type="PRINTS" id="PR00252">
    <property type="entry name" value="NRIONCHANNEL"/>
</dbReference>
<feature type="non-terminal residue" evidence="14">
    <location>
        <position position="175"/>
    </location>
</feature>
<evidence type="ECO:0000256" key="1">
    <source>
        <dbReference type="ARBA" id="ARBA00022448"/>
    </source>
</evidence>
<evidence type="ECO:0000256" key="3">
    <source>
        <dbReference type="ARBA" id="ARBA00022692"/>
    </source>
</evidence>
<keyword evidence="10 12" id="KW-0407">Ion channel</keyword>
<dbReference type="InterPro" id="IPR006202">
    <property type="entry name" value="Neur_chan_lig-bd"/>
</dbReference>
<evidence type="ECO:0000256" key="7">
    <source>
        <dbReference type="ARBA" id="ARBA00023136"/>
    </source>
</evidence>
<dbReference type="FunFam" id="2.70.170.10:FF:000028">
    <property type="entry name" value="AcetylCholine Receptor"/>
    <property type="match status" value="1"/>
</dbReference>
<dbReference type="CDD" id="cd18997">
    <property type="entry name" value="LGIC_ECD_nAChR"/>
    <property type="match status" value="1"/>
</dbReference>
<evidence type="ECO:0000313" key="15">
    <source>
        <dbReference type="Proteomes" id="UP000678393"/>
    </source>
</evidence>
<dbReference type="InterPro" id="IPR006201">
    <property type="entry name" value="Neur_channel"/>
</dbReference>
<dbReference type="PANTHER" id="PTHR18945">
    <property type="entry name" value="NEUROTRANSMITTER GATED ION CHANNEL"/>
    <property type="match status" value="1"/>
</dbReference>
<feature type="non-terminal residue" evidence="14">
    <location>
        <position position="1"/>
    </location>
</feature>
<keyword evidence="9" id="KW-1071">Ligand-gated ion channel</keyword>
<evidence type="ECO:0000256" key="11">
    <source>
        <dbReference type="ARBA" id="ARBA00034099"/>
    </source>
</evidence>
<name>A0A8S3ZZP5_9EUPU</name>
<dbReference type="GO" id="GO:0022848">
    <property type="term" value="F:acetylcholine-gated monoatomic cation-selective channel activity"/>
    <property type="evidence" value="ECO:0007669"/>
    <property type="project" value="InterPro"/>
</dbReference>
<evidence type="ECO:0000256" key="10">
    <source>
        <dbReference type="ARBA" id="ARBA00023303"/>
    </source>
</evidence>
<organism evidence="14 15">
    <name type="scientific">Candidula unifasciata</name>
    <dbReference type="NCBI Taxonomy" id="100452"/>
    <lineage>
        <taxon>Eukaryota</taxon>
        <taxon>Metazoa</taxon>
        <taxon>Spiralia</taxon>
        <taxon>Lophotrochozoa</taxon>
        <taxon>Mollusca</taxon>
        <taxon>Gastropoda</taxon>
        <taxon>Heterobranchia</taxon>
        <taxon>Euthyneura</taxon>
        <taxon>Panpulmonata</taxon>
        <taxon>Eupulmonata</taxon>
        <taxon>Stylommatophora</taxon>
        <taxon>Helicina</taxon>
        <taxon>Helicoidea</taxon>
        <taxon>Geomitridae</taxon>
        <taxon>Candidula</taxon>
    </lineage>
</organism>
<dbReference type="EMBL" id="CAJHNH020007780">
    <property type="protein sequence ID" value="CAG5134979.1"/>
    <property type="molecule type" value="Genomic_DNA"/>
</dbReference>
<reference evidence="14" key="1">
    <citation type="submission" date="2021-04" db="EMBL/GenBank/DDBJ databases">
        <authorList>
            <consortium name="Molecular Ecology Group"/>
        </authorList>
    </citation>
    <scope>NUCLEOTIDE SEQUENCE</scope>
</reference>
<keyword evidence="5" id="KW-0770">Synapse</keyword>
<evidence type="ECO:0000256" key="4">
    <source>
        <dbReference type="ARBA" id="ARBA00022989"/>
    </source>
</evidence>
<dbReference type="Gene3D" id="1.20.58.390">
    <property type="entry name" value="Neurotransmitter-gated ion-channel transmembrane domain"/>
    <property type="match status" value="1"/>
</dbReference>
<dbReference type="SUPFAM" id="SSF63712">
    <property type="entry name" value="Nicotinic receptor ligand binding domain-like"/>
    <property type="match status" value="1"/>
</dbReference>
<proteinExistence type="inferred from homology"/>
<keyword evidence="6 12" id="KW-0406">Ion transport</keyword>
<dbReference type="OrthoDB" id="5975154at2759"/>
<feature type="domain" description="Neurotransmitter-gated ion-channel ligand-binding" evidence="13">
    <location>
        <begin position="1"/>
        <end position="136"/>
    </location>
</feature>
<comment type="subcellular location">
    <subcellularLocation>
        <location evidence="11">Synaptic cell membrane</location>
        <topology evidence="11">Multi-pass membrane protein</topology>
    </subcellularLocation>
</comment>
<evidence type="ECO:0000256" key="8">
    <source>
        <dbReference type="ARBA" id="ARBA00023170"/>
    </source>
</evidence>
<keyword evidence="7 12" id="KW-0472">Membrane</keyword>
<protein>
    <recommendedName>
        <fullName evidence="13">Neurotransmitter-gated ion-channel ligand-binding domain-containing protein</fullName>
    </recommendedName>
</protein>
<keyword evidence="2" id="KW-1003">Cell membrane</keyword>
<comment type="caution">
    <text evidence="12">Lacks conserved residue(s) required for the propagation of feature annotation.</text>
</comment>
<dbReference type="PRINTS" id="PR00254">
    <property type="entry name" value="NICOTINICR"/>
</dbReference>
<dbReference type="InterPro" id="IPR018000">
    <property type="entry name" value="Neurotransmitter_ion_chnl_CS"/>
</dbReference>
<evidence type="ECO:0000256" key="2">
    <source>
        <dbReference type="ARBA" id="ARBA00022475"/>
    </source>
</evidence>
<keyword evidence="15" id="KW-1185">Reference proteome</keyword>
<comment type="similarity">
    <text evidence="12">Belongs to the ligand-gated ion channel (TC 1.A.9) family.</text>
</comment>
<dbReference type="Pfam" id="PF02931">
    <property type="entry name" value="Neur_chan_LBD"/>
    <property type="match status" value="1"/>
</dbReference>
<dbReference type="InterPro" id="IPR036734">
    <property type="entry name" value="Neur_chan_lig-bd_sf"/>
</dbReference>
<evidence type="ECO:0000256" key="9">
    <source>
        <dbReference type="ARBA" id="ARBA00023286"/>
    </source>
</evidence>
<dbReference type="Proteomes" id="UP000678393">
    <property type="component" value="Unassembled WGS sequence"/>
</dbReference>
<dbReference type="GO" id="GO:0004888">
    <property type="term" value="F:transmembrane signaling receptor activity"/>
    <property type="evidence" value="ECO:0007669"/>
    <property type="project" value="InterPro"/>
</dbReference>
<keyword evidence="3 12" id="KW-0812">Transmembrane</keyword>
<keyword evidence="4 12" id="KW-1133">Transmembrane helix</keyword>
<dbReference type="GO" id="GO:0045211">
    <property type="term" value="C:postsynaptic membrane"/>
    <property type="evidence" value="ECO:0007669"/>
    <property type="project" value="InterPro"/>
</dbReference>
<evidence type="ECO:0000256" key="12">
    <source>
        <dbReference type="RuleBase" id="RU000687"/>
    </source>
</evidence>
<evidence type="ECO:0000313" key="14">
    <source>
        <dbReference type="EMBL" id="CAG5134979.1"/>
    </source>
</evidence>
<keyword evidence="1 12" id="KW-0813">Transport</keyword>
<dbReference type="InterPro" id="IPR036719">
    <property type="entry name" value="Neuro-gated_channel_TM_sf"/>
</dbReference>
<gene>
    <name evidence="14" type="ORF">CUNI_LOCUS20537</name>
</gene>
<dbReference type="AlphaFoldDB" id="A0A8S3ZZP5"/>
<sequence length="175" mass="20218">DEKNQIITTNCWINQMWIDPKLRWEPMKYGNISTVNMPYDSVWLPDVVLYNSAHITSESVSTNVILQSTGEVMWLAMVIFKSSCAIDVKYFPFDTQHCILEFASWTYDNNGLNLVTYGGPEGDVSNYKNSTEWELVVKFSCCEVPYRRPLFYVFNMVFPCILITLVALLGFYMPS</sequence>
<dbReference type="InterPro" id="IPR038050">
    <property type="entry name" value="Neuro_actylchol_rec"/>
</dbReference>
<dbReference type="SUPFAM" id="SSF90112">
    <property type="entry name" value="Neurotransmitter-gated ion-channel transmembrane pore"/>
    <property type="match status" value="1"/>
</dbReference>
<evidence type="ECO:0000256" key="5">
    <source>
        <dbReference type="ARBA" id="ARBA00023018"/>
    </source>
</evidence>
<feature type="transmembrane region" description="Helical" evidence="12">
    <location>
        <begin position="150"/>
        <end position="172"/>
    </location>
</feature>
<comment type="caution">
    <text evidence="14">The sequence shown here is derived from an EMBL/GenBank/DDBJ whole genome shotgun (WGS) entry which is preliminary data.</text>
</comment>
<keyword evidence="8" id="KW-0675">Receptor</keyword>
<dbReference type="PROSITE" id="PS00236">
    <property type="entry name" value="NEUROTR_ION_CHANNEL"/>
    <property type="match status" value="1"/>
</dbReference>
<evidence type="ECO:0000259" key="13">
    <source>
        <dbReference type="Pfam" id="PF02931"/>
    </source>
</evidence>
<dbReference type="Gene3D" id="2.70.170.10">
    <property type="entry name" value="Neurotransmitter-gated ion-channel ligand-binding domain"/>
    <property type="match status" value="1"/>
</dbReference>
<dbReference type="InterPro" id="IPR002394">
    <property type="entry name" value="Nicotinic_acetylcholine_rcpt"/>
</dbReference>
<accession>A0A8S3ZZP5</accession>
<evidence type="ECO:0000256" key="6">
    <source>
        <dbReference type="ARBA" id="ARBA00023065"/>
    </source>
</evidence>